<evidence type="ECO:0000259" key="1">
    <source>
        <dbReference type="Pfam" id="PF17761"/>
    </source>
</evidence>
<accession>A0ABY4YDX2</accession>
<dbReference type="EMBL" id="CP071528">
    <property type="protein sequence ID" value="USQ15352.1"/>
    <property type="molecule type" value="Genomic_DNA"/>
</dbReference>
<dbReference type="PANTHER" id="PTHR30547">
    <property type="entry name" value="UNCHARACTERIZED PROTEIN YHCG-RELATED"/>
    <property type="match status" value="1"/>
</dbReference>
<sequence>MRVIHRCAQFENFFSDERIVLSLSQHLKWTHFVSLLNINNKLKREFYPEMCRIERWSTREFSKKIDEMLFERTAIAKKAEDVIEKEISKLRETKILEPDLSIQDPYIFSYLSSDVLNDEETLEDAILKDIEEFLLSMGKGM</sequence>
<dbReference type="Pfam" id="PF17761">
    <property type="entry name" value="DUF1016_N"/>
    <property type="match status" value="1"/>
</dbReference>
<reference evidence="2" key="1">
    <citation type="submission" date="2021-03" db="EMBL/GenBank/DDBJ databases">
        <title>Legionella lytica PCM 2298.</title>
        <authorList>
            <person name="Koper P."/>
        </authorList>
    </citation>
    <scope>NUCLEOTIDE SEQUENCE</scope>
    <source>
        <strain evidence="2">PCM 2298</strain>
        <plasmid evidence="2">pLlyPCM2298_1</plasmid>
    </source>
</reference>
<dbReference type="PANTHER" id="PTHR30547:SF5">
    <property type="entry name" value="NUCLEASE YHCG-RELATED"/>
    <property type="match status" value="1"/>
</dbReference>
<protein>
    <submittedName>
        <fullName evidence="2">YhcG family protein</fullName>
    </submittedName>
</protein>
<dbReference type="InterPro" id="IPR041527">
    <property type="entry name" value="YhcG_N"/>
</dbReference>
<geneLocation type="plasmid" evidence="2 3">
    <name>pLlyPCM2298_1</name>
</geneLocation>
<gene>
    <name evidence="2" type="ORF">J2N86_15435</name>
</gene>
<dbReference type="Proteomes" id="UP001057474">
    <property type="component" value="Plasmid pLlyPCM2298_1"/>
</dbReference>
<organism evidence="2 3">
    <name type="scientific">Legionella lytica</name>
    <dbReference type="NCBI Taxonomy" id="96232"/>
    <lineage>
        <taxon>Bacteria</taxon>
        <taxon>Pseudomonadati</taxon>
        <taxon>Pseudomonadota</taxon>
        <taxon>Gammaproteobacteria</taxon>
        <taxon>Legionellales</taxon>
        <taxon>Legionellaceae</taxon>
        <taxon>Legionella</taxon>
    </lineage>
</organism>
<feature type="domain" description="YhcG N-terminal" evidence="1">
    <location>
        <begin position="4"/>
        <end position="72"/>
    </location>
</feature>
<evidence type="ECO:0000313" key="3">
    <source>
        <dbReference type="Proteomes" id="UP001057474"/>
    </source>
</evidence>
<dbReference type="InterPro" id="IPR053148">
    <property type="entry name" value="PD-DEXK-like_domain"/>
</dbReference>
<evidence type="ECO:0000313" key="2">
    <source>
        <dbReference type="EMBL" id="USQ15352.1"/>
    </source>
</evidence>
<keyword evidence="3" id="KW-1185">Reference proteome</keyword>
<proteinExistence type="predicted"/>
<keyword evidence="2" id="KW-0614">Plasmid</keyword>
<name>A0ABY4YDX2_9GAMM</name>